<name>A0ABW9ZAL7_9FLAO</name>
<organism evidence="1 2">
    <name type="scientific">Flavobacterium ichthyis</name>
    <dbReference type="NCBI Taxonomy" id="2698827"/>
    <lineage>
        <taxon>Bacteria</taxon>
        <taxon>Pseudomonadati</taxon>
        <taxon>Bacteroidota</taxon>
        <taxon>Flavobacteriia</taxon>
        <taxon>Flavobacteriales</taxon>
        <taxon>Flavobacteriaceae</taxon>
        <taxon>Flavobacterium</taxon>
    </lineage>
</organism>
<keyword evidence="2" id="KW-1185">Reference proteome</keyword>
<dbReference type="EMBL" id="JAABLM010000008">
    <property type="protein sequence ID" value="NBL65165.1"/>
    <property type="molecule type" value="Genomic_DNA"/>
</dbReference>
<comment type="caution">
    <text evidence="1">The sequence shown here is derived from an EMBL/GenBank/DDBJ whole genome shotgun (WGS) entry which is preliminary data.</text>
</comment>
<accession>A0ABW9ZAL7</accession>
<protein>
    <submittedName>
        <fullName evidence="1">Uncharacterized protein</fullName>
    </submittedName>
</protein>
<evidence type="ECO:0000313" key="1">
    <source>
        <dbReference type="EMBL" id="NBL65165.1"/>
    </source>
</evidence>
<sequence length="82" mass="9611">MDETYKIPEENAGEIWYGGSSTVAFNNAENLRYLESEAFDEKARRMFDESLKEDHVDYHPHSLKKTVFRSTPPRTFTDHTPE</sequence>
<reference evidence="2" key="1">
    <citation type="submission" date="2020-01" db="EMBL/GenBank/DDBJ databases">
        <title>Sphingomonas sp. strain CSW-10.</title>
        <authorList>
            <person name="Chen W.-M."/>
        </authorList>
    </citation>
    <scope>NUCLEOTIDE SEQUENCE [LARGE SCALE GENOMIC DNA]</scope>
    <source>
        <strain evidence="2">NST-5</strain>
    </source>
</reference>
<proteinExistence type="predicted"/>
<evidence type="ECO:0000313" key="2">
    <source>
        <dbReference type="Proteomes" id="UP000798602"/>
    </source>
</evidence>
<dbReference type="Proteomes" id="UP000798602">
    <property type="component" value="Unassembled WGS sequence"/>
</dbReference>
<gene>
    <name evidence="1" type="ORF">GV828_08140</name>
</gene>
<dbReference type="RefSeq" id="WP_166536988.1">
    <property type="nucleotide sequence ID" value="NZ_JAABLM010000008.1"/>
</dbReference>